<evidence type="ECO:0000256" key="1">
    <source>
        <dbReference type="ARBA" id="ARBA00022734"/>
    </source>
</evidence>
<evidence type="ECO:0000313" key="5">
    <source>
        <dbReference type="EMBL" id="OBS81289.1"/>
    </source>
</evidence>
<dbReference type="STRING" id="56216.A0A1A6HST9"/>
<keyword evidence="3" id="KW-1133">Transmembrane helix</keyword>
<dbReference type="InterPro" id="IPR016187">
    <property type="entry name" value="CTDL_fold"/>
</dbReference>
<feature type="transmembrane region" description="Helical" evidence="3">
    <location>
        <begin position="88"/>
        <end position="111"/>
    </location>
</feature>
<evidence type="ECO:0000259" key="4">
    <source>
        <dbReference type="PROSITE" id="PS50041"/>
    </source>
</evidence>
<dbReference type="Pfam" id="PF00059">
    <property type="entry name" value="Lectin_C"/>
    <property type="match status" value="1"/>
</dbReference>
<dbReference type="GO" id="GO:0030246">
    <property type="term" value="F:carbohydrate binding"/>
    <property type="evidence" value="ECO:0007669"/>
    <property type="project" value="UniProtKB-KW"/>
</dbReference>
<keyword evidence="6" id="KW-1185">Reference proteome</keyword>
<dbReference type="PANTHER" id="PTHR46746:SF9">
    <property type="entry name" value="CD209 ANTIGEN-LIKE PROTEIN C-LIKE"/>
    <property type="match status" value="1"/>
</dbReference>
<comment type="caution">
    <text evidence="5">The sequence shown here is derived from an EMBL/GenBank/DDBJ whole genome shotgun (WGS) entry which is preliminary data.</text>
</comment>
<dbReference type="InterPro" id="IPR001304">
    <property type="entry name" value="C-type_lectin-like"/>
</dbReference>
<sequence>MSHTTEPSVQQLGSPGEDGLGLWESLRDWVFFHGNCYFFSKSQRNWHNSITACREVGAQLVITETDEEQVVYHPSILLPAGFLDRGHILLVLQLLLLILFAGLLVGIVIQVSKIPSSEEMQWEQTKQEKMYRDLSQLKSEVDSLCRLCPWDWTFFNGNCYFFSKSQRDWHNSITACQEMGAQLVIVRSHEEQSFLQQTSKKNGYTWMGLSDLNKEGSWYWLDGSPLSHR</sequence>
<organism evidence="5 6">
    <name type="scientific">Neotoma lepida</name>
    <name type="common">Desert woodrat</name>
    <dbReference type="NCBI Taxonomy" id="56216"/>
    <lineage>
        <taxon>Eukaryota</taxon>
        <taxon>Metazoa</taxon>
        <taxon>Chordata</taxon>
        <taxon>Craniata</taxon>
        <taxon>Vertebrata</taxon>
        <taxon>Euteleostomi</taxon>
        <taxon>Mammalia</taxon>
        <taxon>Eutheria</taxon>
        <taxon>Euarchontoglires</taxon>
        <taxon>Glires</taxon>
        <taxon>Rodentia</taxon>
        <taxon>Myomorpha</taxon>
        <taxon>Muroidea</taxon>
        <taxon>Cricetidae</taxon>
        <taxon>Neotominae</taxon>
        <taxon>Neotoma</taxon>
    </lineage>
</organism>
<dbReference type="PROSITE" id="PS50041">
    <property type="entry name" value="C_TYPE_LECTIN_2"/>
    <property type="match status" value="1"/>
</dbReference>
<dbReference type="SUPFAM" id="SSF56436">
    <property type="entry name" value="C-type lectin-like"/>
    <property type="match status" value="2"/>
</dbReference>
<reference evidence="5 6" key="1">
    <citation type="submission" date="2016-06" db="EMBL/GenBank/DDBJ databases">
        <title>The Draft Genome Sequence and Annotation of the Desert Woodrat Neotoma lepida.</title>
        <authorList>
            <person name="Campbell M."/>
            <person name="Oakeson K.F."/>
            <person name="Yandell M."/>
            <person name="Halpert J.R."/>
            <person name="Dearing D."/>
        </authorList>
    </citation>
    <scope>NUCLEOTIDE SEQUENCE [LARGE SCALE GENOMIC DNA]</scope>
    <source>
        <strain evidence="5">417</strain>
        <tissue evidence="5">Liver</tissue>
    </source>
</reference>
<keyword evidence="3" id="KW-0472">Membrane</keyword>
<protein>
    <recommendedName>
        <fullName evidence="4">C-type lectin domain-containing protein</fullName>
    </recommendedName>
</protein>
<dbReference type="PANTHER" id="PTHR46746">
    <property type="entry name" value="KILLER CELL LECTIN-LIKE RECEPTOR SUBFAMILY F MEMBER 2"/>
    <property type="match status" value="1"/>
</dbReference>
<dbReference type="Proteomes" id="UP000092124">
    <property type="component" value="Unassembled WGS sequence"/>
</dbReference>
<keyword evidence="2" id="KW-1015">Disulfide bond</keyword>
<dbReference type="AlphaFoldDB" id="A0A1A6HST9"/>
<feature type="domain" description="C-type lectin" evidence="4">
    <location>
        <begin position="155"/>
        <end position="229"/>
    </location>
</feature>
<dbReference type="InterPro" id="IPR051379">
    <property type="entry name" value="C-type_Lectin_Receptor_IMM"/>
</dbReference>
<name>A0A1A6HST9_NEOLE</name>
<dbReference type="EMBL" id="LZPO01017283">
    <property type="protein sequence ID" value="OBS81289.1"/>
    <property type="molecule type" value="Genomic_DNA"/>
</dbReference>
<keyword evidence="3" id="KW-0812">Transmembrane</keyword>
<evidence type="ECO:0000256" key="2">
    <source>
        <dbReference type="ARBA" id="ARBA00023157"/>
    </source>
</evidence>
<evidence type="ECO:0000256" key="3">
    <source>
        <dbReference type="SAM" id="Phobius"/>
    </source>
</evidence>
<accession>A0A1A6HST9</accession>
<dbReference type="InterPro" id="IPR016186">
    <property type="entry name" value="C-type_lectin-like/link_sf"/>
</dbReference>
<evidence type="ECO:0000313" key="6">
    <source>
        <dbReference type="Proteomes" id="UP000092124"/>
    </source>
</evidence>
<dbReference type="Gene3D" id="3.10.100.10">
    <property type="entry name" value="Mannose-Binding Protein A, subunit A"/>
    <property type="match status" value="2"/>
</dbReference>
<gene>
    <name evidence="5" type="ORF">A6R68_20508</name>
</gene>
<keyword evidence="1" id="KW-0430">Lectin</keyword>
<proteinExistence type="predicted"/>
<dbReference type="OrthoDB" id="8950604at2759"/>